<dbReference type="EMBL" id="JAUTDP010000006">
    <property type="protein sequence ID" value="KAK3398723.1"/>
    <property type="molecule type" value="Genomic_DNA"/>
</dbReference>
<organism evidence="2 3">
    <name type="scientific">Sordaria brevicollis</name>
    <dbReference type="NCBI Taxonomy" id="83679"/>
    <lineage>
        <taxon>Eukaryota</taxon>
        <taxon>Fungi</taxon>
        <taxon>Dikarya</taxon>
        <taxon>Ascomycota</taxon>
        <taxon>Pezizomycotina</taxon>
        <taxon>Sordariomycetes</taxon>
        <taxon>Sordariomycetidae</taxon>
        <taxon>Sordariales</taxon>
        <taxon>Sordariaceae</taxon>
        <taxon>Sordaria</taxon>
    </lineage>
</organism>
<gene>
    <name evidence="2" type="ORF">B0T20DRAFT_411858</name>
</gene>
<proteinExistence type="predicted"/>
<feature type="region of interest" description="Disordered" evidence="1">
    <location>
        <begin position="1"/>
        <end position="42"/>
    </location>
</feature>
<protein>
    <submittedName>
        <fullName evidence="2">Uncharacterized protein</fullName>
    </submittedName>
</protein>
<keyword evidence="3" id="KW-1185">Reference proteome</keyword>
<accession>A0AAE0UC68</accession>
<evidence type="ECO:0000313" key="3">
    <source>
        <dbReference type="Proteomes" id="UP001281003"/>
    </source>
</evidence>
<reference evidence="2" key="2">
    <citation type="submission" date="2023-07" db="EMBL/GenBank/DDBJ databases">
        <authorList>
            <consortium name="Lawrence Berkeley National Laboratory"/>
            <person name="Haridas S."/>
            <person name="Hensen N."/>
            <person name="Bonometti L."/>
            <person name="Westerberg I."/>
            <person name="Brannstrom I.O."/>
            <person name="Guillou S."/>
            <person name="Cros-Aarteil S."/>
            <person name="Calhoun S."/>
            <person name="Kuo A."/>
            <person name="Mondo S."/>
            <person name="Pangilinan J."/>
            <person name="Riley R."/>
            <person name="LaButti K."/>
            <person name="Andreopoulos B."/>
            <person name="Lipzen A."/>
            <person name="Chen C."/>
            <person name="Yanf M."/>
            <person name="Daum C."/>
            <person name="Ng V."/>
            <person name="Clum A."/>
            <person name="Steindorff A."/>
            <person name="Ohm R."/>
            <person name="Martin F."/>
            <person name="Silar P."/>
            <person name="Natvig D."/>
            <person name="Lalanne C."/>
            <person name="Gautier V."/>
            <person name="Ament-velasquez S.L."/>
            <person name="Kruys A."/>
            <person name="Hutchinson M.I."/>
            <person name="Powell A.J."/>
            <person name="Barry K."/>
            <person name="Miller A.N."/>
            <person name="Grigoriev I.V."/>
            <person name="Debuchy R."/>
            <person name="Gladieux P."/>
            <person name="Thoren M.H."/>
            <person name="Johannesson H."/>
        </authorList>
    </citation>
    <scope>NUCLEOTIDE SEQUENCE</scope>
    <source>
        <strain evidence="2">FGSC 1904</strain>
    </source>
</reference>
<dbReference type="AlphaFoldDB" id="A0AAE0UC68"/>
<feature type="compositionally biased region" description="Basic and acidic residues" evidence="1">
    <location>
        <begin position="16"/>
        <end position="26"/>
    </location>
</feature>
<comment type="caution">
    <text evidence="2">The sequence shown here is derived from an EMBL/GenBank/DDBJ whole genome shotgun (WGS) entry which is preliminary data.</text>
</comment>
<name>A0AAE0UC68_SORBR</name>
<feature type="compositionally biased region" description="Polar residues" evidence="1">
    <location>
        <begin position="32"/>
        <end position="42"/>
    </location>
</feature>
<reference evidence="2" key="1">
    <citation type="journal article" date="2023" name="Mol. Phylogenet. Evol.">
        <title>Genome-scale phylogeny and comparative genomics of the fungal order Sordariales.</title>
        <authorList>
            <person name="Hensen N."/>
            <person name="Bonometti L."/>
            <person name="Westerberg I."/>
            <person name="Brannstrom I.O."/>
            <person name="Guillou S."/>
            <person name="Cros-Aarteil S."/>
            <person name="Calhoun S."/>
            <person name="Haridas S."/>
            <person name="Kuo A."/>
            <person name="Mondo S."/>
            <person name="Pangilinan J."/>
            <person name="Riley R."/>
            <person name="LaButti K."/>
            <person name="Andreopoulos B."/>
            <person name="Lipzen A."/>
            <person name="Chen C."/>
            <person name="Yan M."/>
            <person name="Daum C."/>
            <person name="Ng V."/>
            <person name="Clum A."/>
            <person name="Steindorff A."/>
            <person name="Ohm R.A."/>
            <person name="Martin F."/>
            <person name="Silar P."/>
            <person name="Natvig D.O."/>
            <person name="Lalanne C."/>
            <person name="Gautier V."/>
            <person name="Ament-Velasquez S.L."/>
            <person name="Kruys A."/>
            <person name="Hutchinson M.I."/>
            <person name="Powell A.J."/>
            <person name="Barry K."/>
            <person name="Miller A.N."/>
            <person name="Grigoriev I.V."/>
            <person name="Debuchy R."/>
            <person name="Gladieux P."/>
            <person name="Hiltunen Thoren M."/>
            <person name="Johannesson H."/>
        </authorList>
    </citation>
    <scope>NUCLEOTIDE SEQUENCE</scope>
    <source>
        <strain evidence="2">FGSC 1904</strain>
    </source>
</reference>
<dbReference type="Proteomes" id="UP001281003">
    <property type="component" value="Unassembled WGS sequence"/>
</dbReference>
<evidence type="ECO:0000256" key="1">
    <source>
        <dbReference type="SAM" id="MobiDB-lite"/>
    </source>
</evidence>
<feature type="region of interest" description="Disordered" evidence="1">
    <location>
        <begin position="83"/>
        <end position="113"/>
    </location>
</feature>
<sequence length="306" mass="34408">MIHRCDAQLVSQPLEEPPHADNRWDRPVSATEGLSPQHPVTFQPLQSARPCMSLSPELSDMLETLKTMDDVINDLRSRFTEPVAIEKKKRKKRERSTAKSQASGSVPPAKKTQMTVTSLIQNIQQSSDEMPEDWKGRIDVWDGDGQLAWRSKEPSPPVITQVTPPVPDNGALDKELCALKRPDGQYYAGFSILASIVRASHQPDHISPRELVDAVCYAYKYHVRSTYPIRLVHSIISNARSINQKLSSMTVWLRGKQGLGKIDKRSLKSTSFRALDLPEAYDFVIEVMFNFANPNVDAALKKNHPN</sequence>
<evidence type="ECO:0000313" key="2">
    <source>
        <dbReference type="EMBL" id="KAK3398723.1"/>
    </source>
</evidence>